<proteinExistence type="predicted"/>
<organism evidence="4 5">
    <name type="scientific">Pyrodictium abyssi</name>
    <dbReference type="NCBI Taxonomy" id="54256"/>
    <lineage>
        <taxon>Archaea</taxon>
        <taxon>Thermoproteota</taxon>
        <taxon>Thermoprotei</taxon>
        <taxon>Desulfurococcales</taxon>
        <taxon>Pyrodictiaceae</taxon>
        <taxon>Pyrodictium</taxon>
    </lineage>
</organism>
<evidence type="ECO:0000313" key="4">
    <source>
        <dbReference type="EMBL" id="BES80915.1"/>
    </source>
</evidence>
<keyword evidence="1" id="KW-0547">Nucleotide-binding</keyword>
<dbReference type="InterPro" id="IPR014774">
    <property type="entry name" value="KaiC-like_dom"/>
</dbReference>
<dbReference type="SUPFAM" id="SSF52540">
    <property type="entry name" value="P-loop containing nucleoside triphosphate hydrolases"/>
    <property type="match status" value="1"/>
</dbReference>
<accession>A0ABM8IWI0</accession>
<dbReference type="PANTHER" id="PTHR43637:SF1">
    <property type="entry name" value="UPF0273 PROTEIN TM_0370"/>
    <property type="match status" value="1"/>
</dbReference>
<dbReference type="Proteomes" id="UP001341135">
    <property type="component" value="Chromosome"/>
</dbReference>
<keyword evidence="2" id="KW-0067">ATP-binding</keyword>
<dbReference type="EMBL" id="AP028907">
    <property type="protein sequence ID" value="BES80915.1"/>
    <property type="molecule type" value="Genomic_DNA"/>
</dbReference>
<reference evidence="4 5" key="1">
    <citation type="submission" date="2023-09" db="EMBL/GenBank/DDBJ databases">
        <title>Pyrofollis japonicus gen. nov. sp. nov., a novel member of the family Pyrodictiaceae isolated from the Iheya North hydrothermal field.</title>
        <authorList>
            <person name="Miyazaki U."/>
            <person name="Sanari M."/>
            <person name="Tame A."/>
            <person name="Kitajima M."/>
            <person name="Okamoto A."/>
            <person name="Sawayama S."/>
            <person name="Miyazaki J."/>
            <person name="Takai K."/>
            <person name="Nakagawa S."/>
        </authorList>
    </citation>
    <scope>NUCLEOTIDE SEQUENCE [LARGE SCALE GENOMIC DNA]</scope>
    <source>
        <strain evidence="4 5">AV2</strain>
    </source>
</reference>
<dbReference type="InterPro" id="IPR027417">
    <property type="entry name" value="P-loop_NTPase"/>
</dbReference>
<evidence type="ECO:0000256" key="1">
    <source>
        <dbReference type="ARBA" id="ARBA00022741"/>
    </source>
</evidence>
<dbReference type="Pfam" id="PF06745">
    <property type="entry name" value="ATPase"/>
    <property type="match status" value="1"/>
</dbReference>
<evidence type="ECO:0000313" key="5">
    <source>
        <dbReference type="Proteomes" id="UP001341135"/>
    </source>
</evidence>
<keyword evidence="5" id="KW-1185">Reference proteome</keyword>
<protein>
    <recommendedName>
        <fullName evidence="3">KaiC-like domain-containing protein</fullName>
    </recommendedName>
</protein>
<gene>
    <name evidence="4" type="ORF">PABY_04820</name>
</gene>
<dbReference type="PANTHER" id="PTHR43637">
    <property type="entry name" value="UPF0273 PROTEIN TM_0370"/>
    <property type="match status" value="1"/>
</dbReference>
<evidence type="ECO:0000259" key="3">
    <source>
        <dbReference type="Pfam" id="PF06745"/>
    </source>
</evidence>
<dbReference type="Gene3D" id="3.40.50.300">
    <property type="entry name" value="P-loop containing nucleotide triphosphate hydrolases"/>
    <property type="match status" value="1"/>
</dbReference>
<name>A0ABM8IWI0_9CREN</name>
<evidence type="ECO:0000256" key="2">
    <source>
        <dbReference type="ARBA" id="ARBA00022840"/>
    </source>
</evidence>
<feature type="domain" description="KaiC-like" evidence="3">
    <location>
        <begin position="2"/>
        <end position="147"/>
    </location>
</feature>
<sequence>MSFVEPHDEFLEHMKRLGLDLRSYEEKGLVHYMEALTVVDEEALIAQLEEMAQFVEEHGIRRLVVNSVTVILQMVGDKTRAREFMQNFFVNAMKKLGVVTLLIAEHPYGAKTVGYGVKEFVVDAVIVLRLTTLRGKAYRIMELRKAR</sequence>